<proteinExistence type="predicted"/>
<comment type="caution">
    <text evidence="2">The sequence shown here is derived from an EMBL/GenBank/DDBJ whole genome shotgun (WGS) entry which is preliminary data.</text>
</comment>
<evidence type="ECO:0000313" key="4">
    <source>
        <dbReference type="EMBL" id="GMN72977.1"/>
    </source>
</evidence>
<reference evidence="2" key="1">
    <citation type="submission" date="2023-07" db="EMBL/GenBank/DDBJ databases">
        <title>draft genome sequence of fig (Ficus carica).</title>
        <authorList>
            <person name="Takahashi T."/>
            <person name="Nishimura K."/>
        </authorList>
    </citation>
    <scope>NUCLEOTIDE SEQUENCE</scope>
</reference>
<dbReference type="EMBL" id="BTGU01010495">
    <property type="protein sequence ID" value="GMN72965.1"/>
    <property type="molecule type" value="Genomic_DNA"/>
</dbReference>
<name>A0AA88JGB0_FICCA</name>
<feature type="region of interest" description="Disordered" evidence="1">
    <location>
        <begin position="1"/>
        <end position="22"/>
    </location>
</feature>
<dbReference type="AlphaFoldDB" id="A0AA88JGB0"/>
<dbReference type="Proteomes" id="UP001187192">
    <property type="component" value="Unassembled WGS sequence"/>
</dbReference>
<dbReference type="EMBL" id="BTGU01010498">
    <property type="protein sequence ID" value="GMN72983.1"/>
    <property type="molecule type" value="Genomic_DNA"/>
</dbReference>
<dbReference type="EMBL" id="BTGU01010496">
    <property type="protein sequence ID" value="GMN72969.1"/>
    <property type="molecule type" value="Genomic_DNA"/>
</dbReference>
<feature type="compositionally biased region" description="Polar residues" evidence="1">
    <location>
        <begin position="11"/>
        <end position="21"/>
    </location>
</feature>
<dbReference type="EMBL" id="BTGU01010497">
    <property type="protein sequence ID" value="GMN72977.1"/>
    <property type="molecule type" value="Genomic_DNA"/>
</dbReference>
<evidence type="ECO:0000256" key="1">
    <source>
        <dbReference type="SAM" id="MobiDB-lite"/>
    </source>
</evidence>
<protein>
    <submittedName>
        <fullName evidence="2">Uncharacterized protein</fullName>
    </submittedName>
</protein>
<organism evidence="2 6">
    <name type="scientific">Ficus carica</name>
    <name type="common">Common fig</name>
    <dbReference type="NCBI Taxonomy" id="3494"/>
    <lineage>
        <taxon>Eukaryota</taxon>
        <taxon>Viridiplantae</taxon>
        <taxon>Streptophyta</taxon>
        <taxon>Embryophyta</taxon>
        <taxon>Tracheophyta</taxon>
        <taxon>Spermatophyta</taxon>
        <taxon>Magnoliopsida</taxon>
        <taxon>eudicotyledons</taxon>
        <taxon>Gunneridae</taxon>
        <taxon>Pentapetalae</taxon>
        <taxon>rosids</taxon>
        <taxon>fabids</taxon>
        <taxon>Rosales</taxon>
        <taxon>Moraceae</taxon>
        <taxon>Ficeae</taxon>
        <taxon>Ficus</taxon>
    </lineage>
</organism>
<gene>
    <name evidence="2" type="ORF">TIFTF001_052093</name>
    <name evidence="3" type="ORF">TIFTF001_052096</name>
    <name evidence="4" type="ORF">TIFTF001_052099</name>
    <name evidence="5" type="ORF">TIFTF001_052102</name>
</gene>
<evidence type="ECO:0000313" key="3">
    <source>
        <dbReference type="EMBL" id="GMN72969.1"/>
    </source>
</evidence>
<evidence type="ECO:0000313" key="2">
    <source>
        <dbReference type="EMBL" id="GMN72965.1"/>
    </source>
</evidence>
<evidence type="ECO:0000313" key="6">
    <source>
        <dbReference type="Proteomes" id="UP001187192"/>
    </source>
</evidence>
<evidence type="ECO:0000313" key="5">
    <source>
        <dbReference type="EMBL" id="GMN72983.1"/>
    </source>
</evidence>
<sequence length="85" mass="10085">MQEIVNHFRSRSQSGTNSDKSSLQDHMLECMNIMNEMGIPQNQRTIMWHYFNAHPRLQRIFYQLSDDDRRGIIDFVVNSQFPPAN</sequence>
<keyword evidence="6" id="KW-1185">Reference proteome</keyword>
<accession>A0AA88JGB0</accession>